<organism evidence="2 3">
    <name type="scientific">[Clostridium] aminophilum</name>
    <dbReference type="NCBI Taxonomy" id="1526"/>
    <lineage>
        <taxon>Bacteria</taxon>
        <taxon>Bacillati</taxon>
        <taxon>Bacillota</taxon>
        <taxon>Clostridia</taxon>
        <taxon>Lachnospirales</taxon>
        <taxon>Lachnospiraceae</taxon>
    </lineage>
</organism>
<name>A0A1I0DYL5_9FIRM</name>
<protein>
    <submittedName>
        <fullName evidence="2">Uncharacterized protein</fullName>
    </submittedName>
</protein>
<evidence type="ECO:0000256" key="1">
    <source>
        <dbReference type="SAM" id="MobiDB-lite"/>
    </source>
</evidence>
<feature type="region of interest" description="Disordered" evidence="1">
    <location>
        <begin position="1"/>
        <end position="44"/>
    </location>
</feature>
<reference evidence="2 3" key="1">
    <citation type="submission" date="2016-10" db="EMBL/GenBank/DDBJ databases">
        <authorList>
            <person name="de Groot N.N."/>
        </authorList>
    </citation>
    <scope>NUCLEOTIDE SEQUENCE [LARGE SCALE GENOMIC DNA]</scope>
    <source>
        <strain evidence="2 3">KH1P1</strain>
    </source>
</reference>
<feature type="compositionally biased region" description="Basic and acidic residues" evidence="1">
    <location>
        <begin position="7"/>
        <end position="19"/>
    </location>
</feature>
<dbReference type="Proteomes" id="UP000199820">
    <property type="component" value="Unassembled WGS sequence"/>
</dbReference>
<evidence type="ECO:0000313" key="3">
    <source>
        <dbReference type="Proteomes" id="UP000199820"/>
    </source>
</evidence>
<sequence>MLQPGNVREDRRAADDIRTKQNGIQEVRTPDGKNVGWTIQQDNR</sequence>
<dbReference type="AlphaFoldDB" id="A0A1I0DYL5"/>
<gene>
    <name evidence="2" type="ORF">SAMN04487771_10159</name>
</gene>
<dbReference type="EMBL" id="FOIL01000015">
    <property type="protein sequence ID" value="SET37136.1"/>
    <property type="molecule type" value="Genomic_DNA"/>
</dbReference>
<evidence type="ECO:0000313" key="2">
    <source>
        <dbReference type="EMBL" id="SET37136.1"/>
    </source>
</evidence>
<accession>A0A1I0DYL5</accession>
<proteinExistence type="predicted"/>
<keyword evidence="3" id="KW-1185">Reference proteome</keyword>